<evidence type="ECO:0000259" key="2">
    <source>
        <dbReference type="PROSITE" id="PS50943"/>
    </source>
</evidence>
<dbReference type="EMBL" id="CP035945">
    <property type="protein sequence ID" value="QBE98030.1"/>
    <property type="molecule type" value="Genomic_DNA"/>
</dbReference>
<dbReference type="CDD" id="cd00093">
    <property type="entry name" value="HTH_XRE"/>
    <property type="match status" value="1"/>
</dbReference>
<dbReference type="PANTHER" id="PTHR46558:SF11">
    <property type="entry name" value="HTH-TYPE TRANSCRIPTIONAL REGULATOR XRE"/>
    <property type="match status" value="1"/>
</dbReference>
<dbReference type="InterPro" id="IPR010982">
    <property type="entry name" value="Lambda_DNA-bd_dom_sf"/>
</dbReference>
<evidence type="ECO:0000256" key="1">
    <source>
        <dbReference type="ARBA" id="ARBA00023125"/>
    </source>
</evidence>
<proteinExistence type="predicted"/>
<keyword evidence="1" id="KW-0238">DNA-binding</keyword>
<sequence length="375" mass="42833">MSILNFSNNIVNLRHKKGITQEALADFIGVTKASVSKWETKQSMPDITLLPQLAAFFDVTVDELLGYEPNLSREQIRKIYFDLMAEFAKQPFEEVMAKSRQMAKKYYACHSFLFQICILWLNHVSLTPDPARQTEILEEASGLCTRIITDSRDIGLCNDAVLLKASIDLLCGKVPEVIDTLEELLNPYHYSFQGETILVQAYEMSGQREKANKYSQYGMYTHLLALIFGAVQYLSLHADNLDTCEKTIDRIDRVMEIYDLENLHQNTAAQFHYQAAVVYCIHQKPKMALERIQKFASITNALLGRDKIYLQGDSYFDSIDDYFEQLDLGGNLVRDKKVISGSVVQALENPVFDSIKDKEEFRKIKNIFTAKGESL</sequence>
<gene>
    <name evidence="3" type="primary">xre_3</name>
    <name evidence="3" type="ORF">PMF13cell1_03593</name>
</gene>
<organism evidence="3 4">
    <name type="scientific">Blautia producta</name>
    <dbReference type="NCBI Taxonomy" id="33035"/>
    <lineage>
        <taxon>Bacteria</taxon>
        <taxon>Bacillati</taxon>
        <taxon>Bacillota</taxon>
        <taxon>Clostridia</taxon>
        <taxon>Lachnospirales</taxon>
        <taxon>Lachnospiraceae</taxon>
        <taxon>Blautia</taxon>
    </lineage>
</organism>
<dbReference type="SUPFAM" id="SSF47413">
    <property type="entry name" value="lambda repressor-like DNA-binding domains"/>
    <property type="match status" value="1"/>
</dbReference>
<protein>
    <submittedName>
        <fullName evidence="3">HTH-type transcriptional regulator Xre</fullName>
    </submittedName>
</protein>
<dbReference type="PROSITE" id="PS50943">
    <property type="entry name" value="HTH_CROC1"/>
    <property type="match status" value="1"/>
</dbReference>
<evidence type="ECO:0000313" key="4">
    <source>
        <dbReference type="Proteomes" id="UP000289794"/>
    </source>
</evidence>
<feature type="domain" description="HTH cro/C1-type" evidence="2">
    <location>
        <begin position="10"/>
        <end position="64"/>
    </location>
</feature>
<dbReference type="PANTHER" id="PTHR46558">
    <property type="entry name" value="TRACRIPTIONAL REGULATORY PROTEIN-RELATED-RELATED"/>
    <property type="match status" value="1"/>
</dbReference>
<dbReference type="RefSeq" id="WP_130181595.1">
    <property type="nucleotide sequence ID" value="NZ_CP035945.1"/>
</dbReference>
<dbReference type="InterPro" id="IPR001387">
    <property type="entry name" value="Cro/C1-type_HTH"/>
</dbReference>
<dbReference type="Proteomes" id="UP000289794">
    <property type="component" value="Chromosome"/>
</dbReference>
<dbReference type="AlphaFoldDB" id="A0A4P6M2X4"/>
<dbReference type="GO" id="GO:0003677">
    <property type="term" value="F:DNA binding"/>
    <property type="evidence" value="ECO:0007669"/>
    <property type="project" value="UniProtKB-KW"/>
</dbReference>
<dbReference type="SMART" id="SM00530">
    <property type="entry name" value="HTH_XRE"/>
    <property type="match status" value="1"/>
</dbReference>
<evidence type="ECO:0000313" key="3">
    <source>
        <dbReference type="EMBL" id="QBE98030.1"/>
    </source>
</evidence>
<accession>A0A4P6M2X4</accession>
<dbReference type="Gene3D" id="1.10.260.40">
    <property type="entry name" value="lambda repressor-like DNA-binding domains"/>
    <property type="match status" value="1"/>
</dbReference>
<name>A0A4P6M2X4_9FIRM</name>
<dbReference type="Pfam" id="PF01381">
    <property type="entry name" value="HTH_3"/>
    <property type="match status" value="1"/>
</dbReference>
<dbReference type="KEGG" id="bpro:PMF13cell1_03593"/>
<reference evidence="3 4" key="1">
    <citation type="submission" date="2019-01" db="EMBL/GenBank/DDBJ databases">
        <title>PMF-metabolizing Aryl O-demethylase.</title>
        <authorList>
            <person name="Kim M."/>
        </authorList>
    </citation>
    <scope>NUCLEOTIDE SEQUENCE [LARGE SCALE GENOMIC DNA]</scope>
    <source>
        <strain evidence="3 4">PMF1</strain>
    </source>
</reference>